<dbReference type="AlphaFoldDB" id="A0A829EYX9"/>
<gene>
    <name evidence="1" type="ORF">SMG_03199</name>
</gene>
<organism evidence="1 2">
    <name type="scientific">Enterococcus faecium EnGen0180</name>
    <dbReference type="NCBI Taxonomy" id="1157475"/>
    <lineage>
        <taxon>Bacteria</taxon>
        <taxon>Bacillati</taxon>
        <taxon>Bacillota</taxon>
        <taxon>Bacilli</taxon>
        <taxon>Lactobacillales</taxon>
        <taxon>Enterococcaceae</taxon>
        <taxon>Enterococcus</taxon>
    </lineage>
</organism>
<comment type="caution">
    <text evidence="1">The sequence shown here is derived from an EMBL/GenBank/DDBJ whole genome shotgun (WGS) entry which is preliminary data.</text>
</comment>
<protein>
    <submittedName>
        <fullName evidence="1">Uncharacterized protein</fullName>
    </submittedName>
</protein>
<feature type="non-terminal residue" evidence="1">
    <location>
        <position position="31"/>
    </location>
</feature>
<reference evidence="1 2" key="1">
    <citation type="submission" date="2013-02" db="EMBL/GenBank/DDBJ databases">
        <title>The Genome Sequence of Enterococcus faecium VRE_84.</title>
        <authorList>
            <consortium name="The Broad Institute Genome Sequencing Platform"/>
            <consortium name="The Broad Institute Genome Sequencing Center for Infectious Disease"/>
            <person name="Earl A.M."/>
            <person name="Gilmore M.S."/>
            <person name="Lebreton F."/>
            <person name="Hammerum A.M."/>
            <person name="Jensen L.B."/>
            <person name="Guardabassi L."/>
            <person name="Walker B."/>
            <person name="Young S.K."/>
            <person name="Zeng Q."/>
            <person name="Gargeya S."/>
            <person name="Fitzgerald M."/>
            <person name="Haas B."/>
            <person name="Abouelleil A."/>
            <person name="Alvarado L."/>
            <person name="Arachchi H.M."/>
            <person name="Berlin A.M."/>
            <person name="Chapman S.B."/>
            <person name="Dewar J."/>
            <person name="Goldberg J."/>
            <person name="Griggs A."/>
            <person name="Gujja S."/>
            <person name="Hansen M."/>
            <person name="Howarth C."/>
            <person name="Imamovic A."/>
            <person name="Larimer J."/>
            <person name="McCowan C."/>
            <person name="Murphy C."/>
            <person name="Neiman D."/>
            <person name="Pearson M."/>
            <person name="Priest M."/>
            <person name="Roberts A."/>
            <person name="Saif S."/>
            <person name="Shea T."/>
            <person name="Sisk P."/>
            <person name="Sykes S."/>
            <person name="Wortman J."/>
            <person name="Nusbaum C."/>
            <person name="Birren B."/>
        </authorList>
    </citation>
    <scope>NUCLEOTIDE SEQUENCE [LARGE SCALE GENOMIC DNA]</scope>
    <source>
        <strain evidence="1 2">VRE 84</strain>
    </source>
</reference>
<accession>A0A829EYX9</accession>
<evidence type="ECO:0000313" key="2">
    <source>
        <dbReference type="Proteomes" id="UP000013834"/>
    </source>
</evidence>
<dbReference type="Proteomes" id="UP000013834">
    <property type="component" value="Unassembled WGS sequence"/>
</dbReference>
<name>A0A829EYX9_ENTFC</name>
<evidence type="ECO:0000313" key="1">
    <source>
        <dbReference type="EMBL" id="EOG20458.1"/>
    </source>
</evidence>
<proteinExistence type="predicted"/>
<dbReference type="EMBL" id="AIVF01000079">
    <property type="protein sequence ID" value="EOG20458.1"/>
    <property type="molecule type" value="Genomic_DNA"/>
</dbReference>
<sequence length="31" mass="3574">MAEKQKHFGKKNWLVNLTGDNVVVVFLDSKK</sequence>